<dbReference type="PANTHER" id="PTHR28088">
    <property type="entry name" value="TRANSCRIPTIONAL ACTIVATOR HAA1-RELATED"/>
    <property type="match status" value="1"/>
</dbReference>
<keyword evidence="2" id="KW-0479">Metal-binding</keyword>
<dbReference type="PANTHER" id="PTHR28088:SF9">
    <property type="entry name" value="TRANSCRIPTION FACTOR GRISEA, PUTATIVE (AFU_ORTHOLOGUE AFUA_1G13190)-RELATED"/>
    <property type="match status" value="1"/>
</dbReference>
<dbReference type="GO" id="GO:0006878">
    <property type="term" value="P:intracellular copper ion homeostasis"/>
    <property type="evidence" value="ECO:0007669"/>
    <property type="project" value="TreeGrafter"/>
</dbReference>
<keyword evidence="6" id="KW-0804">Transcription</keyword>
<dbReference type="SMART" id="SM00412">
    <property type="entry name" value="Cu_FIST"/>
    <property type="match status" value="1"/>
</dbReference>
<dbReference type="AlphaFoldDB" id="A0A9P8CPA2"/>
<feature type="compositionally biased region" description="Polar residues" evidence="8">
    <location>
        <begin position="430"/>
        <end position="450"/>
    </location>
</feature>
<evidence type="ECO:0000256" key="8">
    <source>
        <dbReference type="SAM" id="MobiDB-lite"/>
    </source>
</evidence>
<evidence type="ECO:0000313" key="10">
    <source>
        <dbReference type="EMBL" id="KAG9254639.1"/>
    </source>
</evidence>
<dbReference type="PROSITE" id="PS01119">
    <property type="entry name" value="COPPER_FIST_1"/>
    <property type="match status" value="1"/>
</dbReference>
<feature type="compositionally biased region" description="Low complexity" evidence="8">
    <location>
        <begin position="75"/>
        <end position="88"/>
    </location>
</feature>
<keyword evidence="7" id="KW-0539">Nucleus</keyword>
<dbReference type="InterPro" id="IPR051763">
    <property type="entry name" value="Copper_Homeo_Regul"/>
</dbReference>
<keyword evidence="3" id="KW-0862">Zinc</keyword>
<feature type="region of interest" description="Disordered" evidence="8">
    <location>
        <begin position="66"/>
        <end position="116"/>
    </location>
</feature>
<evidence type="ECO:0000256" key="4">
    <source>
        <dbReference type="ARBA" id="ARBA00023008"/>
    </source>
</evidence>
<dbReference type="OrthoDB" id="5600085at2759"/>
<dbReference type="GO" id="GO:0005507">
    <property type="term" value="F:copper ion binding"/>
    <property type="evidence" value="ECO:0007669"/>
    <property type="project" value="InterPro"/>
</dbReference>
<feature type="compositionally biased region" description="Low complexity" evidence="8">
    <location>
        <begin position="227"/>
        <end position="242"/>
    </location>
</feature>
<evidence type="ECO:0000256" key="1">
    <source>
        <dbReference type="ARBA" id="ARBA00004123"/>
    </source>
</evidence>
<dbReference type="FunFam" id="3.90.430.10:FF:000001">
    <property type="entry name" value="Copper fist DNA-binding protein"/>
    <property type="match status" value="1"/>
</dbReference>
<evidence type="ECO:0000256" key="7">
    <source>
        <dbReference type="ARBA" id="ARBA00023242"/>
    </source>
</evidence>
<dbReference type="RefSeq" id="XP_046118563.1">
    <property type="nucleotide sequence ID" value="XM_046267176.1"/>
</dbReference>
<proteinExistence type="predicted"/>
<accession>A0A9P8CPA2</accession>
<dbReference type="GO" id="GO:0005634">
    <property type="term" value="C:nucleus"/>
    <property type="evidence" value="ECO:0007669"/>
    <property type="project" value="UniProtKB-SubCell"/>
</dbReference>
<dbReference type="GO" id="GO:0045944">
    <property type="term" value="P:positive regulation of transcription by RNA polymerase II"/>
    <property type="evidence" value="ECO:0007669"/>
    <property type="project" value="TreeGrafter"/>
</dbReference>
<feature type="compositionally biased region" description="Low complexity" evidence="8">
    <location>
        <begin position="418"/>
        <end position="429"/>
    </location>
</feature>
<comment type="caution">
    <text evidence="10">The sequence shown here is derived from an EMBL/GenBank/DDBJ whole genome shotgun (WGS) entry which is preliminary data.</text>
</comment>
<evidence type="ECO:0000256" key="5">
    <source>
        <dbReference type="ARBA" id="ARBA00023015"/>
    </source>
</evidence>
<dbReference type="Proteomes" id="UP000887229">
    <property type="component" value="Unassembled WGS sequence"/>
</dbReference>
<feature type="region of interest" description="Disordered" evidence="8">
    <location>
        <begin position="414"/>
        <end position="462"/>
    </location>
</feature>
<dbReference type="Pfam" id="PF00649">
    <property type="entry name" value="Copper-fist"/>
    <property type="match status" value="1"/>
</dbReference>
<dbReference type="PROSITE" id="PS50073">
    <property type="entry name" value="COPPER_FIST_2"/>
    <property type="match status" value="1"/>
</dbReference>
<dbReference type="GO" id="GO:0000978">
    <property type="term" value="F:RNA polymerase II cis-regulatory region sequence-specific DNA binding"/>
    <property type="evidence" value="ECO:0007669"/>
    <property type="project" value="TreeGrafter"/>
</dbReference>
<evidence type="ECO:0000256" key="3">
    <source>
        <dbReference type="ARBA" id="ARBA00022833"/>
    </source>
</evidence>
<dbReference type="InterPro" id="IPR001083">
    <property type="entry name" value="Cu_fist_DNA-bd_dom"/>
</dbReference>
<dbReference type="GeneID" id="70298079"/>
<organism evidence="10 11">
    <name type="scientific">Emericellopsis atlantica</name>
    <dbReference type="NCBI Taxonomy" id="2614577"/>
    <lineage>
        <taxon>Eukaryota</taxon>
        <taxon>Fungi</taxon>
        <taxon>Dikarya</taxon>
        <taxon>Ascomycota</taxon>
        <taxon>Pezizomycotina</taxon>
        <taxon>Sordariomycetes</taxon>
        <taxon>Hypocreomycetidae</taxon>
        <taxon>Hypocreales</taxon>
        <taxon>Bionectriaceae</taxon>
        <taxon>Emericellopsis</taxon>
    </lineage>
</organism>
<evidence type="ECO:0000259" key="9">
    <source>
        <dbReference type="PROSITE" id="PS50073"/>
    </source>
</evidence>
<dbReference type="EMBL" id="MU251253">
    <property type="protein sequence ID" value="KAG9254639.1"/>
    <property type="molecule type" value="Genomic_DNA"/>
</dbReference>
<feature type="region of interest" description="Disordered" evidence="8">
    <location>
        <begin position="191"/>
        <end position="263"/>
    </location>
</feature>
<keyword evidence="11" id="KW-1185">Reference proteome</keyword>
<name>A0A9P8CPA2_9HYPO</name>
<evidence type="ECO:0000256" key="2">
    <source>
        <dbReference type="ARBA" id="ARBA00022723"/>
    </source>
</evidence>
<comment type="subcellular location">
    <subcellularLocation>
        <location evidence="1">Nucleus</location>
    </subcellularLocation>
</comment>
<dbReference type="Gene3D" id="3.90.430.10">
    <property type="entry name" value="Copper fist DNA-binding domain"/>
    <property type="match status" value="1"/>
</dbReference>
<dbReference type="InterPro" id="IPR036395">
    <property type="entry name" value="Cu_fist_DNA-bd_dom_sf"/>
</dbReference>
<protein>
    <recommendedName>
        <fullName evidence="9">Copper-fist domain-containing protein</fullName>
    </recommendedName>
</protein>
<dbReference type="SUPFAM" id="SSF57879">
    <property type="entry name" value="Zinc domain conserved in yeast copper-regulated transcription factors"/>
    <property type="match status" value="1"/>
</dbReference>
<sequence>MPLINGQKMACEPCIRGHRSTKCTHANERLMVPVRKPGRPLSSCPHPSSKPCACSGQVTAAIPRKQKCSCGEGSTTTPTTTATTAPATEARLEEESTSPTSSGNGGGYRVSKSRRASAAVRNFNPSGMEKMDAAGQLNLVSAGGSQQMTPMTSAPGTPLGALPMQQYFDMSGLETNGYSAAYTVHPQRMMPVPANGTPPTTNGSAMSKAPAAKGSCCGGSKEEPVESESPAPTPSTTSSSSPRIKSNGDKAGSTKGCCSSKATPAAQTPAAIPMAQTPMGHPGIIMPTFPQAIGMPNGMYPFFAHPGIFTYPPQYGTFGHPLQPDQWRQMMAHGFVGQPMAVNGFTMPAQPGTAPVPYPQNTNVAQTHQQDATPSVPGTSHHCSCGSDCSCIGCAAHPYNEATQEYVRSAWSTMLNEQQQQPQQQQQVQSNGHTPQNEANQNDNNGTGPHTPSDAASALSAEEQTLSADDFFFVSYPFGDPCAGDGTSCACVEDCQCMPPLPWSPIELPSASPEPPPAAS</sequence>
<keyword evidence="4" id="KW-0186">Copper</keyword>
<keyword evidence="5" id="KW-0805">Transcription regulation</keyword>
<reference evidence="10" key="1">
    <citation type="journal article" date="2021" name="IMA Fungus">
        <title>Genomic characterization of three marine fungi, including Emericellopsis atlantica sp. nov. with signatures of a generalist lifestyle and marine biomass degradation.</title>
        <authorList>
            <person name="Hagestad O.C."/>
            <person name="Hou L."/>
            <person name="Andersen J.H."/>
            <person name="Hansen E.H."/>
            <person name="Altermark B."/>
            <person name="Li C."/>
            <person name="Kuhnert E."/>
            <person name="Cox R.J."/>
            <person name="Crous P.W."/>
            <person name="Spatafora J.W."/>
            <person name="Lail K."/>
            <person name="Amirebrahimi M."/>
            <person name="Lipzen A."/>
            <person name="Pangilinan J."/>
            <person name="Andreopoulos W."/>
            <person name="Hayes R.D."/>
            <person name="Ng V."/>
            <person name="Grigoriev I.V."/>
            <person name="Jackson S.A."/>
            <person name="Sutton T.D.S."/>
            <person name="Dobson A.D.W."/>
            <person name="Rama T."/>
        </authorList>
    </citation>
    <scope>NUCLEOTIDE SEQUENCE</scope>
    <source>
        <strain evidence="10">TS7</strain>
    </source>
</reference>
<evidence type="ECO:0000313" key="11">
    <source>
        <dbReference type="Proteomes" id="UP000887229"/>
    </source>
</evidence>
<feature type="domain" description="Copper-fist" evidence="9">
    <location>
        <begin position="1"/>
        <end position="41"/>
    </location>
</feature>
<evidence type="ECO:0000256" key="6">
    <source>
        <dbReference type="ARBA" id="ARBA00023163"/>
    </source>
</evidence>
<gene>
    <name evidence="10" type="ORF">F5Z01DRAFT_83659</name>
</gene>
<dbReference type="SMART" id="SM01090">
    <property type="entry name" value="Copper-fist"/>
    <property type="match status" value="1"/>
</dbReference>
<dbReference type="PRINTS" id="PR00617">
    <property type="entry name" value="COPPERFIST"/>
</dbReference>
<dbReference type="GO" id="GO:0006879">
    <property type="term" value="P:intracellular iron ion homeostasis"/>
    <property type="evidence" value="ECO:0007669"/>
    <property type="project" value="TreeGrafter"/>
</dbReference>
<dbReference type="GO" id="GO:0000981">
    <property type="term" value="F:DNA-binding transcription factor activity, RNA polymerase II-specific"/>
    <property type="evidence" value="ECO:0007669"/>
    <property type="project" value="TreeGrafter"/>
</dbReference>